<evidence type="ECO:0000313" key="1">
    <source>
        <dbReference type="EMBL" id="MCI4674588.1"/>
    </source>
</evidence>
<evidence type="ECO:0000313" key="2">
    <source>
        <dbReference type="Proteomes" id="UP001139068"/>
    </source>
</evidence>
<protein>
    <submittedName>
        <fullName evidence="1">Uncharacterized protein</fullName>
    </submittedName>
</protein>
<dbReference type="Proteomes" id="UP001139068">
    <property type="component" value="Unassembled WGS sequence"/>
</dbReference>
<sequence>MRDHLRRPGNATAITTARYTSDVIEYLEALQEATEALSTLGDPVSRSQLADAARDLSQVLRKFYGARVILMRVAGLQPFNYTD</sequence>
<organism evidence="1 2">
    <name type="scientific">Candidatus Mycolicibacterium alkanivorans</name>
    <dbReference type="NCBI Taxonomy" id="2954114"/>
    <lineage>
        <taxon>Bacteria</taxon>
        <taxon>Bacillati</taxon>
        <taxon>Actinomycetota</taxon>
        <taxon>Actinomycetes</taxon>
        <taxon>Mycobacteriales</taxon>
        <taxon>Mycobacteriaceae</taxon>
        <taxon>Mycolicibacterium</taxon>
    </lineage>
</organism>
<gene>
    <name evidence="1" type="ORF">K9U37_06525</name>
</gene>
<name>A0ABS9YTZ4_9MYCO</name>
<dbReference type="RefSeq" id="WP_243071002.1">
    <property type="nucleotide sequence ID" value="NZ_JAIVFL010000001.1"/>
</dbReference>
<dbReference type="EMBL" id="JAIVFL010000001">
    <property type="protein sequence ID" value="MCI4674588.1"/>
    <property type="molecule type" value="Genomic_DNA"/>
</dbReference>
<keyword evidence="2" id="KW-1185">Reference proteome</keyword>
<comment type="caution">
    <text evidence="1">The sequence shown here is derived from an EMBL/GenBank/DDBJ whole genome shotgun (WGS) entry which is preliminary data.</text>
</comment>
<accession>A0ABS9YTZ4</accession>
<proteinExistence type="predicted"/>
<reference evidence="1" key="1">
    <citation type="journal article" date="2022" name="ISME J.">
        <title>Identification of active gaseous-alkane degraders at natural gas seeps.</title>
        <authorList>
            <person name="Farhan Ul Haque M."/>
            <person name="Hernandez M."/>
            <person name="Crombie A.T."/>
            <person name="Murrell J.C."/>
        </authorList>
    </citation>
    <scope>NUCLEOTIDE SEQUENCE</scope>
    <source>
        <strain evidence="1">ANDR5</strain>
    </source>
</reference>